<reference evidence="2" key="1">
    <citation type="submission" date="2023-04" db="EMBL/GenBank/DDBJ databases">
        <title>Phytophthora fragariaefolia NBRC 109709.</title>
        <authorList>
            <person name="Ichikawa N."/>
            <person name="Sato H."/>
            <person name="Tonouchi N."/>
        </authorList>
    </citation>
    <scope>NUCLEOTIDE SEQUENCE</scope>
    <source>
        <strain evidence="2">NBRC 109709</strain>
    </source>
</reference>
<evidence type="ECO:0000313" key="2">
    <source>
        <dbReference type="EMBL" id="GMF43909.1"/>
    </source>
</evidence>
<dbReference type="EMBL" id="BSXT01001603">
    <property type="protein sequence ID" value="GMF43909.1"/>
    <property type="molecule type" value="Genomic_DNA"/>
</dbReference>
<accession>A0A9W6XS12</accession>
<name>A0A9W6XS12_9STRA</name>
<feature type="region of interest" description="Disordered" evidence="1">
    <location>
        <begin position="1"/>
        <end position="33"/>
    </location>
</feature>
<sequence length="118" mass="13256">MGYCQRGRTPLAADPEEDEDNIEEEDLVGTTSEDEIRERLDLLLADAIKEGFPNEFVQELRAAVKPETNIWRTKLGADPSAKLEPLRVVLMNGSVPYRTKPQQYSAAKTKFLRSMASS</sequence>
<organism evidence="2 3">
    <name type="scientific">Phytophthora fragariaefolia</name>
    <dbReference type="NCBI Taxonomy" id="1490495"/>
    <lineage>
        <taxon>Eukaryota</taxon>
        <taxon>Sar</taxon>
        <taxon>Stramenopiles</taxon>
        <taxon>Oomycota</taxon>
        <taxon>Peronosporomycetes</taxon>
        <taxon>Peronosporales</taxon>
        <taxon>Peronosporaceae</taxon>
        <taxon>Phytophthora</taxon>
    </lineage>
</organism>
<feature type="compositionally biased region" description="Acidic residues" evidence="1">
    <location>
        <begin position="14"/>
        <end position="33"/>
    </location>
</feature>
<evidence type="ECO:0000256" key="1">
    <source>
        <dbReference type="SAM" id="MobiDB-lite"/>
    </source>
</evidence>
<protein>
    <submittedName>
        <fullName evidence="2">Unnamed protein product</fullName>
    </submittedName>
</protein>
<dbReference type="AlphaFoldDB" id="A0A9W6XS12"/>
<dbReference type="OrthoDB" id="129265at2759"/>
<evidence type="ECO:0000313" key="3">
    <source>
        <dbReference type="Proteomes" id="UP001165121"/>
    </source>
</evidence>
<proteinExistence type="predicted"/>
<dbReference type="Proteomes" id="UP001165121">
    <property type="component" value="Unassembled WGS sequence"/>
</dbReference>
<keyword evidence="3" id="KW-1185">Reference proteome</keyword>
<gene>
    <name evidence="2" type="ORF">Pfra01_001506400</name>
</gene>
<comment type="caution">
    <text evidence="2">The sequence shown here is derived from an EMBL/GenBank/DDBJ whole genome shotgun (WGS) entry which is preliminary data.</text>
</comment>